<comment type="caution">
    <text evidence="1">The sequence shown here is derived from an EMBL/GenBank/DDBJ whole genome shotgun (WGS) entry which is preliminary data.</text>
</comment>
<name>A0A6N8FU98_9CHRO</name>
<keyword evidence="2" id="KW-1185">Reference proteome</keyword>
<evidence type="ECO:0000313" key="1">
    <source>
        <dbReference type="EMBL" id="MUL36521.1"/>
    </source>
</evidence>
<dbReference type="Proteomes" id="UP000441797">
    <property type="component" value="Unassembled WGS sequence"/>
</dbReference>
<dbReference type="RefSeq" id="WP_105218770.1">
    <property type="nucleotide sequence ID" value="NZ_CAWNSU010000012.1"/>
</dbReference>
<organism evidence="1 2">
    <name type="scientific">Gloeocapsopsis dulcis AAB1 = 1H9</name>
    <dbReference type="NCBI Taxonomy" id="1433147"/>
    <lineage>
        <taxon>Bacteria</taxon>
        <taxon>Bacillati</taxon>
        <taxon>Cyanobacteriota</taxon>
        <taxon>Cyanophyceae</taxon>
        <taxon>Oscillatoriophycideae</taxon>
        <taxon>Chroococcales</taxon>
        <taxon>Chroococcaceae</taxon>
        <taxon>Gloeocapsopsis</taxon>
        <taxon>Gloeocapsopsis dulcis</taxon>
    </lineage>
</organism>
<dbReference type="AlphaFoldDB" id="A0A6N8FU98"/>
<dbReference type="OrthoDB" id="3436396at2"/>
<sequence length="202" mass="23972">MFLMRLEINRLGWQQESVIENQWESEDEIDREYETKFEEVEDVIEILFVLCKELEESNLVRFRVEGFGKMPWPVDVRTDFEIVLEQLPDLIKFLDTTEAITGYLDFYEQGIERRLVFNKVGDLVKINCQPFPVINKPSDEPGDSWGQDIQEEPIDITHLKQMICDLIRSFVLIANELCPIWTSHELFQEWCSDKYIADCLQR</sequence>
<gene>
    <name evidence="1" type="ORF">BWI75_09200</name>
</gene>
<evidence type="ECO:0000313" key="2">
    <source>
        <dbReference type="Proteomes" id="UP000441797"/>
    </source>
</evidence>
<accession>A0A6N8FU98</accession>
<reference evidence="1 2" key="1">
    <citation type="journal article" date="2019" name="Front. Microbiol.">
        <title>Genomic Features for Desiccation Tolerance and Sugar Biosynthesis in the Extremophile Gloeocapsopsis sp. UTEX B3054.</title>
        <authorList>
            <person name="Urrejola C."/>
            <person name="Alcorta J."/>
            <person name="Salas L."/>
            <person name="Vasquez M."/>
            <person name="Polz M.F."/>
            <person name="Vicuna R."/>
            <person name="Diez B."/>
        </authorList>
    </citation>
    <scope>NUCLEOTIDE SEQUENCE [LARGE SCALE GENOMIC DNA]</scope>
    <source>
        <strain evidence="1 2">1H9</strain>
    </source>
</reference>
<proteinExistence type="predicted"/>
<dbReference type="EMBL" id="NAPY01000011">
    <property type="protein sequence ID" value="MUL36521.1"/>
    <property type="molecule type" value="Genomic_DNA"/>
</dbReference>
<protein>
    <submittedName>
        <fullName evidence="1">Uncharacterized protein</fullName>
    </submittedName>
</protein>